<keyword evidence="2" id="KW-1185">Reference proteome</keyword>
<reference evidence="1 2" key="2">
    <citation type="submission" date="2019-09" db="EMBL/GenBank/DDBJ databases">
        <authorList>
            <person name="Jin C."/>
        </authorList>
    </citation>
    <scope>NUCLEOTIDE SEQUENCE [LARGE SCALE GENOMIC DNA]</scope>
    <source>
        <strain evidence="1 2">BN140041</strain>
    </source>
</reference>
<dbReference type="InterPro" id="IPR011200">
    <property type="entry name" value="UCP012608"/>
</dbReference>
<sequence length="330" mass="35593">MRVHGPVKDKYRDFASYAAEDSPCFEEWANGVAEDPAVHRWLATLPDAKQQPNLVFAAARWHGVTAPAPYAALRNALLADDGSIRATILARATQTNEAGRMATLAPALTLAAEGRPVALLEAGASAGLCLYPDRWGYRWLTADGERRTGPAEPVLTCAVSGPVPLPDAPPTVRWRGGIDLNPLDVTSDDDVAWLLTLVWPEHDDRRAQLATAIEVARADPPDLRRGDLLAALPDLVDEAGAAVGPDGVVVVFHSAVIAYLEDPDRRRFTAMMSDLVAAGRCRWVSNEGRHVLPEVSGTGPEPPFGQFVLGLDGRSVGHTHGHGRTLHWWD</sequence>
<gene>
    <name evidence="1" type="ORF">F0U47_11125</name>
</gene>
<protein>
    <submittedName>
        <fullName evidence="1">DUF2332 domain-containing protein</fullName>
    </submittedName>
</protein>
<dbReference type="AlphaFoldDB" id="A0A5B1M8C6"/>
<reference evidence="1 2" key="1">
    <citation type="submission" date="2019-09" db="EMBL/GenBank/DDBJ databases">
        <title>Nocardioides panacisoli sp. nov., isolated from the soil of a ginseng field.</title>
        <authorList>
            <person name="Cho C."/>
        </authorList>
    </citation>
    <scope>NUCLEOTIDE SEQUENCE [LARGE SCALE GENOMIC DNA]</scope>
    <source>
        <strain evidence="1 2">BN140041</strain>
    </source>
</reference>
<comment type="caution">
    <text evidence="1">The sequence shown here is derived from an EMBL/GenBank/DDBJ whole genome shotgun (WGS) entry which is preliminary data.</text>
</comment>
<evidence type="ECO:0000313" key="2">
    <source>
        <dbReference type="Proteomes" id="UP000324351"/>
    </source>
</evidence>
<accession>A0A5B1M8C6</accession>
<dbReference type="EMBL" id="VUJW01000003">
    <property type="protein sequence ID" value="KAA1427950.1"/>
    <property type="molecule type" value="Genomic_DNA"/>
</dbReference>
<dbReference type="Pfam" id="PF10094">
    <property type="entry name" value="DUF2332"/>
    <property type="match status" value="1"/>
</dbReference>
<name>A0A5B1M8C6_9ACTN</name>
<evidence type="ECO:0000313" key="1">
    <source>
        <dbReference type="EMBL" id="KAA1427950.1"/>
    </source>
</evidence>
<organism evidence="1 2">
    <name type="scientific">Nocardioides antri</name>
    <dbReference type="NCBI Taxonomy" id="2607659"/>
    <lineage>
        <taxon>Bacteria</taxon>
        <taxon>Bacillati</taxon>
        <taxon>Actinomycetota</taxon>
        <taxon>Actinomycetes</taxon>
        <taxon>Propionibacteriales</taxon>
        <taxon>Nocardioidaceae</taxon>
        <taxon>Nocardioides</taxon>
    </lineage>
</organism>
<dbReference type="Proteomes" id="UP000324351">
    <property type="component" value="Unassembled WGS sequence"/>
</dbReference>
<proteinExistence type="predicted"/>
<dbReference type="RefSeq" id="WP_149750442.1">
    <property type="nucleotide sequence ID" value="NZ_VUJW01000003.1"/>
</dbReference>